<keyword evidence="1" id="KW-0732">Signal</keyword>
<reference evidence="2" key="1">
    <citation type="submission" date="2023-09" db="EMBL/GenBank/DDBJ databases">
        <title>Paucibacter sp. APW11 Genome sequencing and assembly.</title>
        <authorList>
            <person name="Kim I."/>
        </authorList>
    </citation>
    <scope>NUCLEOTIDE SEQUENCE</scope>
    <source>
        <strain evidence="2">APW11</strain>
    </source>
</reference>
<dbReference type="InterPro" id="IPR010239">
    <property type="entry name" value="CHP02001"/>
</dbReference>
<keyword evidence="3" id="KW-1185">Reference proteome</keyword>
<accession>A0ABU3PC20</accession>
<feature type="chain" id="PRO_5046039887" evidence="1">
    <location>
        <begin position="26"/>
        <end position="244"/>
    </location>
</feature>
<evidence type="ECO:0000313" key="3">
    <source>
        <dbReference type="Proteomes" id="UP001246372"/>
    </source>
</evidence>
<name>A0ABU3PC20_9BURK</name>
<sequence length="244" mass="25630">MSKLILAAVALAALASLGASAPAHAEEPAAAASPLSFNASVTTDYRYRGISQTRLKPALQGGADYDFGNGFYIGTWASTIKWIKDGGGDANVEIDLYGGYKTEISKGLTLDVGLLQYVYPSNALNPSANTLEIYGALTFGMFTAKYSHSTSNLFGFADSKGSGYLELGAAIDLGDGMTLTPHIGHQSVRHSGEYSYTDYSLTLNKDYAGFLWGVAVVGTSTDAYLGAGKNLGKSALVLSVKKTF</sequence>
<dbReference type="EMBL" id="JAVXZY010000004">
    <property type="protein sequence ID" value="MDT9000098.1"/>
    <property type="molecule type" value="Genomic_DNA"/>
</dbReference>
<gene>
    <name evidence="2" type="ORF">RQP53_12550</name>
</gene>
<dbReference type="Pfam" id="PF09694">
    <property type="entry name" value="Gcw_chp"/>
    <property type="match status" value="1"/>
</dbReference>
<comment type="caution">
    <text evidence="2">The sequence shown here is derived from an EMBL/GenBank/DDBJ whole genome shotgun (WGS) entry which is preliminary data.</text>
</comment>
<dbReference type="Proteomes" id="UP001246372">
    <property type="component" value="Unassembled WGS sequence"/>
</dbReference>
<feature type="signal peptide" evidence="1">
    <location>
        <begin position="1"/>
        <end position="25"/>
    </location>
</feature>
<dbReference type="RefSeq" id="WP_315650647.1">
    <property type="nucleotide sequence ID" value="NZ_JAVXZY010000004.1"/>
</dbReference>
<protein>
    <submittedName>
        <fullName evidence="2">TorF family putative porin</fullName>
    </submittedName>
</protein>
<organism evidence="2 3">
    <name type="scientific">Roseateles aquae</name>
    <dbReference type="NCBI Taxonomy" id="3077235"/>
    <lineage>
        <taxon>Bacteria</taxon>
        <taxon>Pseudomonadati</taxon>
        <taxon>Pseudomonadota</taxon>
        <taxon>Betaproteobacteria</taxon>
        <taxon>Burkholderiales</taxon>
        <taxon>Sphaerotilaceae</taxon>
        <taxon>Roseateles</taxon>
    </lineage>
</organism>
<evidence type="ECO:0000313" key="2">
    <source>
        <dbReference type="EMBL" id="MDT9000098.1"/>
    </source>
</evidence>
<dbReference type="NCBIfam" id="TIGR02001">
    <property type="entry name" value="gcw_chp"/>
    <property type="match status" value="1"/>
</dbReference>
<proteinExistence type="predicted"/>
<evidence type="ECO:0000256" key="1">
    <source>
        <dbReference type="SAM" id="SignalP"/>
    </source>
</evidence>